<evidence type="ECO:0000313" key="5">
    <source>
        <dbReference type="Proteomes" id="UP000663868"/>
    </source>
</evidence>
<keyword evidence="2" id="KW-1133">Transmembrane helix</keyword>
<evidence type="ECO:0000256" key="1">
    <source>
        <dbReference type="SAM" id="MobiDB-lite"/>
    </source>
</evidence>
<protein>
    <submittedName>
        <fullName evidence="4">Uncharacterized protein</fullName>
    </submittedName>
</protein>
<dbReference type="EMBL" id="CAJNOE010001920">
    <property type="protein sequence ID" value="CAF1458174.1"/>
    <property type="molecule type" value="Genomic_DNA"/>
</dbReference>
<feature type="transmembrane region" description="Helical" evidence="2">
    <location>
        <begin position="287"/>
        <end position="306"/>
    </location>
</feature>
<dbReference type="Proteomes" id="UP000663868">
    <property type="component" value="Unassembled WGS sequence"/>
</dbReference>
<feature type="non-terminal residue" evidence="4">
    <location>
        <position position="1"/>
    </location>
</feature>
<keyword evidence="2" id="KW-0812">Transmembrane</keyword>
<evidence type="ECO:0000256" key="2">
    <source>
        <dbReference type="SAM" id="Phobius"/>
    </source>
</evidence>
<feature type="compositionally biased region" description="Low complexity" evidence="1">
    <location>
        <begin position="134"/>
        <end position="146"/>
    </location>
</feature>
<evidence type="ECO:0000313" key="3">
    <source>
        <dbReference type="EMBL" id="CAF1458174.1"/>
    </source>
</evidence>
<dbReference type="Proteomes" id="UP000663860">
    <property type="component" value="Unassembled WGS sequence"/>
</dbReference>
<name>A0A819T2C0_9BILA</name>
<gene>
    <name evidence="3" type="ORF">IZO911_LOCUS42767</name>
    <name evidence="4" type="ORF">KXQ929_LOCUS32573</name>
</gene>
<keyword evidence="2" id="KW-0472">Membrane</keyword>
<reference evidence="4" key="1">
    <citation type="submission" date="2021-02" db="EMBL/GenBank/DDBJ databases">
        <authorList>
            <person name="Nowell W R."/>
        </authorList>
    </citation>
    <scope>NUCLEOTIDE SEQUENCE</scope>
</reference>
<feature type="region of interest" description="Disordered" evidence="1">
    <location>
        <begin position="100"/>
        <end position="163"/>
    </location>
</feature>
<dbReference type="AlphaFoldDB" id="A0A819T2C0"/>
<dbReference type="EMBL" id="CAJOBB010003975">
    <property type="protein sequence ID" value="CAF4068176.1"/>
    <property type="molecule type" value="Genomic_DNA"/>
</dbReference>
<organism evidence="4 5">
    <name type="scientific">Adineta steineri</name>
    <dbReference type="NCBI Taxonomy" id="433720"/>
    <lineage>
        <taxon>Eukaryota</taxon>
        <taxon>Metazoa</taxon>
        <taxon>Spiralia</taxon>
        <taxon>Gnathifera</taxon>
        <taxon>Rotifera</taxon>
        <taxon>Eurotatoria</taxon>
        <taxon>Bdelloidea</taxon>
        <taxon>Adinetida</taxon>
        <taxon>Adinetidae</taxon>
        <taxon>Adineta</taxon>
    </lineage>
</organism>
<evidence type="ECO:0000313" key="4">
    <source>
        <dbReference type="EMBL" id="CAF4068176.1"/>
    </source>
</evidence>
<sequence>SAEYRFTLTNILEEDINDATLALLQQNDLIQIFSRVKDRVKFVDQRIKLILHHNDQQANRDAATLDVFDSALSLVQVYDGLENNDMLNSVDANENIEINNRASATDPGSSSSLSLNDDADVHTKPMLPDDYEGPNSNISSPSNISNEVAHVSPEQSDPDRYTSSQLNITTSRNIDDENISEVDEDAFNQPSATVEDRFYQSSSTTRRLSVFLTISSIMIQNKSAEVSHVQISFSNLNLKELHHIHTSQILSLTQQCENESNRTVNSDESSSTVTDKRKTVLDYTDQFSFFVSLFFFFNVFCVTTFYKSLFTYCSLM</sequence>
<accession>A0A819T2C0</accession>
<comment type="caution">
    <text evidence="4">The sequence shown here is derived from an EMBL/GenBank/DDBJ whole genome shotgun (WGS) entry which is preliminary data.</text>
</comment>
<proteinExistence type="predicted"/>